<dbReference type="InterPro" id="IPR018702">
    <property type="entry name" value="DUF2207"/>
</dbReference>
<feature type="chain" id="PRO_5037584279" evidence="2">
    <location>
        <begin position="31"/>
        <end position="406"/>
    </location>
</feature>
<keyword evidence="2" id="KW-0732">Signal</keyword>
<evidence type="ECO:0000259" key="3">
    <source>
        <dbReference type="Pfam" id="PF09972"/>
    </source>
</evidence>
<keyword evidence="1" id="KW-0472">Membrane</keyword>
<keyword evidence="1" id="KW-1133">Transmembrane helix</keyword>
<proteinExistence type="predicted"/>
<feature type="domain" description="DUF2207" evidence="3">
    <location>
        <begin position="38"/>
        <end position="253"/>
    </location>
</feature>
<dbReference type="RefSeq" id="WP_207299056.1">
    <property type="nucleotide sequence ID" value="NZ_CP071444.1"/>
</dbReference>
<reference evidence="4" key="1">
    <citation type="submission" date="2021-03" db="EMBL/GenBank/DDBJ databases">
        <title>Alkalibacter marinus sp. nov., isolated from tidal flat sediment.</title>
        <authorList>
            <person name="Namirimu T."/>
            <person name="Yang J.-A."/>
            <person name="Yang S.-H."/>
            <person name="Kim Y.-J."/>
            <person name="Kwon K.K."/>
        </authorList>
    </citation>
    <scope>NUCLEOTIDE SEQUENCE</scope>
    <source>
        <strain evidence="4">ES005</strain>
    </source>
</reference>
<dbReference type="EMBL" id="CP071444">
    <property type="protein sequence ID" value="QSX07714.1"/>
    <property type="molecule type" value="Genomic_DNA"/>
</dbReference>
<feature type="transmembrane region" description="Helical" evidence="1">
    <location>
        <begin position="296"/>
        <end position="317"/>
    </location>
</feature>
<evidence type="ECO:0000313" key="4">
    <source>
        <dbReference type="EMBL" id="QSX07714.1"/>
    </source>
</evidence>
<dbReference type="AlphaFoldDB" id="A0A975AGM8"/>
<organism evidence="4 5">
    <name type="scientific">Alkalibacter rhizosphaerae</name>
    <dbReference type="NCBI Taxonomy" id="2815577"/>
    <lineage>
        <taxon>Bacteria</taxon>
        <taxon>Bacillati</taxon>
        <taxon>Bacillota</taxon>
        <taxon>Clostridia</taxon>
        <taxon>Eubacteriales</taxon>
        <taxon>Eubacteriaceae</taxon>
        <taxon>Alkalibacter</taxon>
    </lineage>
</organism>
<name>A0A975AGM8_9FIRM</name>
<accession>A0A975AGM8</accession>
<keyword evidence="5" id="KW-1185">Reference proteome</keyword>
<feature type="signal peptide" evidence="2">
    <location>
        <begin position="1"/>
        <end position="30"/>
    </location>
</feature>
<gene>
    <name evidence="4" type="ORF">J0B03_07705</name>
</gene>
<dbReference type="Proteomes" id="UP000663499">
    <property type="component" value="Chromosome"/>
</dbReference>
<evidence type="ECO:0000256" key="2">
    <source>
        <dbReference type="SAM" id="SignalP"/>
    </source>
</evidence>
<dbReference type="Pfam" id="PF09972">
    <property type="entry name" value="DUF2207"/>
    <property type="match status" value="1"/>
</dbReference>
<protein>
    <submittedName>
        <fullName evidence="4">DUF2207 domain-containing protein</fullName>
    </submittedName>
</protein>
<sequence length="406" mass="46130">MMRWSIRIARLMFALLAALLFVWTPTTAQAAVSKVDFEITSYRIDAFVELDGSMSVQEVLAYEGSFNGQFWNLEYAAGGEKSNTTTNLEDLEGNAIIYNAHDIQDMKVYALLDPSGTLGADNLLEYSFIWSGTGNPGDSGVYEQRMDDASVALKIFSPTQNQQKVLLITYRLENVAVLHRDVAEVFWNFIGSKWEEPLHNVEINIHLPKASEELKVFAHGPLYGTSEIVDQQQVRLSIEKITPGEMLDGRVVFSKEVLDSSEKRTDMEALPEILRIEQLKANKANDMRRNFLLLKYLIAGLSLLGLVGSIVGVFHIYNKYIKEKKTEFRGKYYRELPSDYGPAVMSYNYHQKLNTPKDLTASILDMIRKRIFRIDMEKVEKKSILGEANRVKNTRSQISAKICKDL</sequence>
<dbReference type="KEGG" id="alka:J0B03_07705"/>
<evidence type="ECO:0000313" key="5">
    <source>
        <dbReference type="Proteomes" id="UP000663499"/>
    </source>
</evidence>
<evidence type="ECO:0000256" key="1">
    <source>
        <dbReference type="SAM" id="Phobius"/>
    </source>
</evidence>
<keyword evidence="1" id="KW-0812">Transmembrane</keyword>